<dbReference type="PANTHER" id="PTHR23150:SF36">
    <property type="entry name" value="HERCYNINE OXYGENASE"/>
    <property type="match status" value="1"/>
</dbReference>
<feature type="region of interest" description="Disordered" evidence="5">
    <location>
        <begin position="1"/>
        <end position="20"/>
    </location>
</feature>
<comment type="caution">
    <text evidence="8">The sequence shown here is derived from an EMBL/GenBank/DDBJ whole genome shotgun (WGS) entry which is preliminary data.</text>
</comment>
<dbReference type="AlphaFoldDB" id="A0AA37F7I7"/>
<dbReference type="InterPro" id="IPR016187">
    <property type="entry name" value="CTDL_fold"/>
</dbReference>
<dbReference type="SUPFAM" id="SSF109854">
    <property type="entry name" value="DinB/YfiT-like putative metalloenzymes"/>
    <property type="match status" value="1"/>
</dbReference>
<feature type="binding site" evidence="4">
    <location>
        <begin position="106"/>
        <end position="109"/>
    </location>
    <ligand>
        <name>gamma-L-glutamyl-L-cysteine</name>
        <dbReference type="ChEBI" id="CHEBI:58173"/>
    </ligand>
</feature>
<comment type="function">
    <text evidence="4">Catalyzes the oxidative sulfurization of hercynine (N-alpha,N-alpha,N-alpha-trimethyl-L-histidine) into hercynyl-gamma-L-glutamyl-L-cysteine sulfoxide, a step in the biosynthesis pathway of ergothioneine.</text>
</comment>
<evidence type="ECO:0000259" key="6">
    <source>
        <dbReference type="Pfam" id="PF03781"/>
    </source>
</evidence>
<keyword evidence="1 4" id="KW-0560">Oxidoreductase</keyword>
<evidence type="ECO:0000256" key="3">
    <source>
        <dbReference type="ARBA" id="ARBA00037882"/>
    </source>
</evidence>
<keyword evidence="2 4" id="KW-0408">Iron</keyword>
<dbReference type="InterPro" id="IPR017806">
    <property type="entry name" value="EgtB"/>
</dbReference>
<reference evidence="8" key="1">
    <citation type="journal article" date="2014" name="Int. J. Syst. Evol. Microbiol.">
        <title>Complete genome sequence of Corynebacterium casei LMG S-19264T (=DSM 44701T), isolated from a smear-ripened cheese.</title>
        <authorList>
            <consortium name="US DOE Joint Genome Institute (JGI-PGF)"/>
            <person name="Walter F."/>
            <person name="Albersmeier A."/>
            <person name="Kalinowski J."/>
            <person name="Ruckert C."/>
        </authorList>
    </citation>
    <scope>NUCLEOTIDE SEQUENCE</scope>
    <source>
        <strain evidence="8">JCM 3093</strain>
    </source>
</reference>
<evidence type="ECO:0000313" key="9">
    <source>
        <dbReference type="Proteomes" id="UP000627984"/>
    </source>
</evidence>
<organism evidence="8 9">
    <name type="scientific">Planomonospora parontospora</name>
    <dbReference type="NCBI Taxonomy" id="58119"/>
    <lineage>
        <taxon>Bacteria</taxon>
        <taxon>Bacillati</taxon>
        <taxon>Actinomycetota</taxon>
        <taxon>Actinomycetes</taxon>
        <taxon>Streptosporangiales</taxon>
        <taxon>Streptosporangiaceae</taxon>
        <taxon>Planomonospora</taxon>
    </lineage>
</organism>
<dbReference type="InterPro" id="IPR024775">
    <property type="entry name" value="DinB-like"/>
</dbReference>
<evidence type="ECO:0000313" key="8">
    <source>
        <dbReference type="EMBL" id="GGK93454.1"/>
    </source>
</evidence>
<dbReference type="Pfam" id="PF12867">
    <property type="entry name" value="DinB_2"/>
    <property type="match status" value="1"/>
</dbReference>
<comment type="pathway">
    <text evidence="3 4">Amino-acid biosynthesis; ergothioneine biosynthesis.</text>
</comment>
<dbReference type="Proteomes" id="UP000627984">
    <property type="component" value="Unassembled WGS sequence"/>
</dbReference>
<feature type="binding site" evidence="4">
    <location>
        <position position="163"/>
    </location>
    <ligand>
        <name>Fe cation</name>
        <dbReference type="ChEBI" id="CHEBI:24875"/>
    </ligand>
</feature>
<reference evidence="8" key="2">
    <citation type="submission" date="2022-09" db="EMBL/GenBank/DDBJ databases">
        <authorList>
            <person name="Sun Q."/>
            <person name="Ohkuma M."/>
        </authorList>
    </citation>
    <scope>NUCLEOTIDE SEQUENCE</scope>
    <source>
        <strain evidence="8">JCM 3093</strain>
    </source>
</reference>
<dbReference type="Gene3D" id="1.20.120.450">
    <property type="entry name" value="dinb family like domain"/>
    <property type="match status" value="1"/>
</dbReference>
<proteinExistence type="inferred from homology"/>
<comment type="cofactor">
    <cofactor evidence="4">
        <name>Fe(2+)</name>
        <dbReference type="ChEBI" id="CHEBI:29033"/>
    </cofactor>
</comment>
<dbReference type="NCBIfam" id="TIGR03440">
    <property type="entry name" value="egtB_TIGR03440"/>
    <property type="match status" value="1"/>
</dbReference>
<accession>A0AA37F7I7</accession>
<dbReference type="GO" id="GO:0044875">
    <property type="term" value="F:gamma-glutamyl hercynylcysteine sulfoxide synthase activity"/>
    <property type="evidence" value="ECO:0007669"/>
    <property type="project" value="UniProtKB-EC"/>
</dbReference>
<protein>
    <recommendedName>
        <fullName evidence="4">Hercynine oxygenase</fullName>
        <ecNumber evidence="4">1.14.99.50</ecNumber>
    </recommendedName>
    <alternativeName>
        <fullName evidence="4">Gamma-glutamyl hercynylcysteine S-oxide synthase</fullName>
    </alternativeName>
</protein>
<comment type="catalytic activity">
    <reaction evidence="4">
        <text>gamma-L-glutamyl-L-cysteine + hercynine + O2 = gamma-L-glutamyl-hercynylcysteine S-oxide + H2O</text>
        <dbReference type="Rhea" id="RHEA:42672"/>
        <dbReference type="ChEBI" id="CHEBI:15377"/>
        <dbReference type="ChEBI" id="CHEBI:15379"/>
        <dbReference type="ChEBI" id="CHEBI:15781"/>
        <dbReference type="ChEBI" id="CHEBI:58173"/>
        <dbReference type="ChEBI" id="CHEBI:82703"/>
        <dbReference type="EC" id="1.14.99.50"/>
    </reaction>
</comment>
<comment type="similarity">
    <text evidence="4">Belongs to the EgtB family.</text>
</comment>
<evidence type="ECO:0000256" key="5">
    <source>
        <dbReference type="SAM" id="MobiDB-lite"/>
    </source>
</evidence>
<feature type="compositionally biased region" description="Polar residues" evidence="5">
    <location>
        <begin position="1"/>
        <end position="13"/>
    </location>
</feature>
<dbReference type="Pfam" id="PF03781">
    <property type="entry name" value="FGE-sulfatase"/>
    <property type="match status" value="1"/>
</dbReference>
<evidence type="ECO:0000259" key="7">
    <source>
        <dbReference type="Pfam" id="PF12867"/>
    </source>
</evidence>
<dbReference type="InterPro" id="IPR032890">
    <property type="entry name" value="EgtB_Actinobacteria"/>
</dbReference>
<feature type="domain" description="Sulfatase-modifying factor enzyme-like" evidence="6">
    <location>
        <begin position="194"/>
        <end position="462"/>
    </location>
</feature>
<dbReference type="PANTHER" id="PTHR23150">
    <property type="entry name" value="SULFATASE MODIFYING FACTOR 1, 2"/>
    <property type="match status" value="1"/>
</dbReference>
<dbReference type="GO" id="GO:0005506">
    <property type="term" value="F:iron ion binding"/>
    <property type="evidence" value="ECO:0007669"/>
    <property type="project" value="UniProtKB-UniRule"/>
</dbReference>
<evidence type="ECO:0000256" key="4">
    <source>
        <dbReference type="HAMAP-Rule" id="MF_02035"/>
    </source>
</evidence>
<dbReference type="InterPro" id="IPR051043">
    <property type="entry name" value="Sulfatase_Mod_Factor_Kinase"/>
</dbReference>
<dbReference type="EC" id="1.14.99.50" evidence="4"/>
<feature type="binding site" evidence="4">
    <location>
        <position position="451"/>
    </location>
    <ligand>
        <name>gamma-L-glutamyl-L-cysteine</name>
        <dbReference type="ChEBI" id="CHEBI:58173"/>
    </ligand>
</feature>
<keyword evidence="4" id="KW-0503">Monooxygenase</keyword>
<dbReference type="InterPro" id="IPR034660">
    <property type="entry name" value="DinB/YfiT-like"/>
</dbReference>
<feature type="domain" description="DinB-like" evidence="7">
    <location>
        <begin position="34"/>
        <end position="167"/>
    </location>
</feature>
<dbReference type="InterPro" id="IPR042095">
    <property type="entry name" value="SUMF_sf"/>
</dbReference>
<dbReference type="SUPFAM" id="SSF56436">
    <property type="entry name" value="C-type lectin-like"/>
    <property type="match status" value="1"/>
</dbReference>
<dbReference type="Gene3D" id="3.90.1580.10">
    <property type="entry name" value="paralog of FGE (formylglycine-generating enzyme)"/>
    <property type="match status" value="1"/>
</dbReference>
<feature type="binding site" evidence="4">
    <location>
        <position position="159"/>
    </location>
    <ligand>
        <name>Fe cation</name>
        <dbReference type="ChEBI" id="CHEBI:24875"/>
    </ligand>
</feature>
<dbReference type="EMBL" id="BMQD01000027">
    <property type="protein sequence ID" value="GGK93454.1"/>
    <property type="molecule type" value="Genomic_DNA"/>
</dbReference>
<feature type="binding site" evidence="4">
    <location>
        <position position="72"/>
    </location>
    <ligand>
        <name>Fe cation</name>
        <dbReference type="ChEBI" id="CHEBI:24875"/>
    </ligand>
</feature>
<evidence type="ECO:0000256" key="1">
    <source>
        <dbReference type="ARBA" id="ARBA00023002"/>
    </source>
</evidence>
<feature type="binding site" evidence="4">
    <location>
        <position position="447"/>
    </location>
    <ligand>
        <name>gamma-L-glutamyl-L-cysteine</name>
        <dbReference type="ChEBI" id="CHEBI:58173"/>
    </ligand>
</feature>
<dbReference type="InterPro" id="IPR005532">
    <property type="entry name" value="SUMF_dom"/>
</dbReference>
<keyword evidence="4" id="KW-0479">Metal-binding</keyword>
<evidence type="ECO:0000256" key="2">
    <source>
        <dbReference type="ARBA" id="ARBA00023004"/>
    </source>
</evidence>
<name>A0AA37F7I7_9ACTN</name>
<gene>
    <name evidence="4 8" type="primary">egtB</name>
    <name evidence="8" type="ORF">GCM10010126_60980</name>
</gene>
<sequence length="465" mass="51522">MTTEDVTTEGVNSADTTTADMTTEDGIKERVAAELEAVRRRSLGLTVDVLDTGELTAQHSPLMSPLVWDLAHVGNYEEQWLVRAAAGDAPLRPEIDRLYDAFEHPRADRVALPLLPPREARSYLDQVRSRVLDSLGRVRFTPDRPLLAGGFVYGMVVQHEHQHDETMLATHQLRRGGPVLDEPAVPVPGVLPGPAEVLVGEGPFTMGTDGGMDGGGAGGGDPWSYDNERPAHTVHLPAYWIDAAPVANRAYLEFVADGGYDHPRWWTPAGWEWRNRSGKRTPAFWAREGGEWTRRRFGRTEPLPPDEPVQHVCWYEADAYARWTGKRLPTEAEWEKAARFDPATGTSRRFPWGDADPGPDHANLGQRRLGPAPAGAFPAGASPYGCRQMIGDVWEWTSTDFAGYPGFAVFPYAEYSEVFFGGGYKVLRGGSWATHPSVARATFRNWDYPVRRQIFAGFRCARDAA</sequence>
<dbReference type="HAMAP" id="MF_02035">
    <property type="entry name" value="EgtB"/>
    <property type="match status" value="1"/>
</dbReference>